<dbReference type="GO" id="GO:0003677">
    <property type="term" value="F:DNA binding"/>
    <property type="evidence" value="ECO:0007669"/>
    <property type="project" value="UniProtKB-KW"/>
</dbReference>
<dbReference type="InterPro" id="IPR004401">
    <property type="entry name" value="YbaB/EbfC"/>
</dbReference>
<dbReference type="RefSeq" id="WP_183650378.1">
    <property type="nucleotide sequence ID" value="NZ_JACIBV010000001.1"/>
</dbReference>
<dbReference type="AlphaFoldDB" id="A0A7W5VAZ0"/>
<dbReference type="Gene3D" id="3.30.1310.10">
    <property type="entry name" value="Nucleoid-associated protein YbaB-like domain"/>
    <property type="match status" value="1"/>
</dbReference>
<dbReference type="Pfam" id="PF02575">
    <property type="entry name" value="YbaB_DNA_bd"/>
    <property type="match status" value="1"/>
</dbReference>
<evidence type="ECO:0000313" key="2">
    <source>
        <dbReference type="Proteomes" id="UP000579945"/>
    </source>
</evidence>
<reference evidence="1 2" key="1">
    <citation type="submission" date="2020-08" db="EMBL/GenBank/DDBJ databases">
        <title>Sequencing the genomes of 1000 actinobacteria strains.</title>
        <authorList>
            <person name="Klenk H.-P."/>
        </authorList>
    </citation>
    <scope>NUCLEOTIDE SEQUENCE [LARGE SCALE GENOMIC DNA]</scope>
    <source>
        <strain evidence="1 2">DSM 44320</strain>
    </source>
</reference>
<proteinExistence type="predicted"/>
<dbReference type="GeneID" id="95390664"/>
<organism evidence="1 2">
    <name type="scientific">Nonomuraea dietziae</name>
    <dbReference type="NCBI Taxonomy" id="65515"/>
    <lineage>
        <taxon>Bacteria</taxon>
        <taxon>Bacillati</taxon>
        <taxon>Actinomycetota</taxon>
        <taxon>Actinomycetes</taxon>
        <taxon>Streptosporangiales</taxon>
        <taxon>Streptosporangiaceae</taxon>
        <taxon>Nonomuraea</taxon>
    </lineage>
</organism>
<gene>
    <name evidence="1" type="ORF">FHR33_004290</name>
</gene>
<protein>
    <submittedName>
        <fullName evidence="1">DNA-binding protein YbaB</fullName>
    </submittedName>
</protein>
<dbReference type="Proteomes" id="UP000579945">
    <property type="component" value="Unassembled WGS sequence"/>
</dbReference>
<sequence length="128" mass="13758">MKDAEAFAQGKIGDLDGLMRELDGWVGSLTAAMGDLDEQRLEGTDPTQTVRAEVAGTGRLLALSIESQKLRDLDHVELAEAVQEAIVAARLAIGERLTDLMRDLAGPQVSTDDSDPLAPYIQNVLREG</sequence>
<evidence type="ECO:0000313" key="1">
    <source>
        <dbReference type="EMBL" id="MBB3728430.1"/>
    </source>
</evidence>
<keyword evidence="2" id="KW-1185">Reference proteome</keyword>
<dbReference type="InterPro" id="IPR036894">
    <property type="entry name" value="YbaB-like_sf"/>
</dbReference>
<dbReference type="EMBL" id="JACIBV010000001">
    <property type="protein sequence ID" value="MBB3728430.1"/>
    <property type="molecule type" value="Genomic_DNA"/>
</dbReference>
<comment type="caution">
    <text evidence="1">The sequence shown here is derived from an EMBL/GenBank/DDBJ whole genome shotgun (WGS) entry which is preliminary data.</text>
</comment>
<keyword evidence="1" id="KW-0238">DNA-binding</keyword>
<accession>A0A7W5VAZ0</accession>
<name>A0A7W5VAZ0_9ACTN</name>